<evidence type="ECO:0000313" key="2">
    <source>
        <dbReference type="EMBL" id="KAF9072294.1"/>
    </source>
</evidence>
<protein>
    <submittedName>
        <fullName evidence="2">Uncharacterized protein</fullName>
    </submittedName>
</protein>
<name>A0A9P5PZW0_9AGAR</name>
<evidence type="ECO:0000256" key="1">
    <source>
        <dbReference type="SAM" id="Phobius"/>
    </source>
</evidence>
<dbReference type="AlphaFoldDB" id="A0A9P5PZW0"/>
<sequence length="68" mass="7968">MVIFCLYYCSVAKAVCFSFSSQLCLIFFPFIVITLYIFHHRSRFALIFAFYLLSSFRLQFGLCISSLL</sequence>
<keyword evidence="1" id="KW-1133">Transmembrane helix</keyword>
<comment type="caution">
    <text evidence="2">The sequence shown here is derived from an EMBL/GenBank/DDBJ whole genome shotgun (WGS) entry which is preliminary data.</text>
</comment>
<feature type="transmembrane region" description="Helical" evidence="1">
    <location>
        <begin position="45"/>
        <end position="67"/>
    </location>
</feature>
<evidence type="ECO:0000313" key="3">
    <source>
        <dbReference type="Proteomes" id="UP000772434"/>
    </source>
</evidence>
<reference evidence="2" key="1">
    <citation type="submission" date="2020-11" db="EMBL/GenBank/DDBJ databases">
        <authorList>
            <consortium name="DOE Joint Genome Institute"/>
            <person name="Ahrendt S."/>
            <person name="Riley R."/>
            <person name="Andreopoulos W."/>
            <person name="Labutti K."/>
            <person name="Pangilinan J."/>
            <person name="Ruiz-Duenas F.J."/>
            <person name="Barrasa J.M."/>
            <person name="Sanchez-Garcia M."/>
            <person name="Camarero S."/>
            <person name="Miyauchi S."/>
            <person name="Serrano A."/>
            <person name="Linde D."/>
            <person name="Babiker R."/>
            <person name="Drula E."/>
            <person name="Ayuso-Fernandez I."/>
            <person name="Pacheco R."/>
            <person name="Padilla G."/>
            <person name="Ferreira P."/>
            <person name="Barriuso J."/>
            <person name="Kellner H."/>
            <person name="Castanera R."/>
            <person name="Alfaro M."/>
            <person name="Ramirez L."/>
            <person name="Pisabarro A.G."/>
            <person name="Kuo A."/>
            <person name="Tritt A."/>
            <person name="Lipzen A."/>
            <person name="He G."/>
            <person name="Yan M."/>
            <person name="Ng V."/>
            <person name="Cullen D."/>
            <person name="Martin F."/>
            <person name="Rosso M.-N."/>
            <person name="Henrissat B."/>
            <person name="Hibbett D."/>
            <person name="Martinez A.T."/>
            <person name="Grigoriev I.V."/>
        </authorList>
    </citation>
    <scope>NUCLEOTIDE SEQUENCE</scope>
    <source>
        <strain evidence="2">AH 40177</strain>
    </source>
</reference>
<proteinExistence type="predicted"/>
<dbReference type="Proteomes" id="UP000772434">
    <property type="component" value="Unassembled WGS sequence"/>
</dbReference>
<organism evidence="2 3">
    <name type="scientific">Rhodocollybia butyracea</name>
    <dbReference type="NCBI Taxonomy" id="206335"/>
    <lineage>
        <taxon>Eukaryota</taxon>
        <taxon>Fungi</taxon>
        <taxon>Dikarya</taxon>
        <taxon>Basidiomycota</taxon>
        <taxon>Agaricomycotina</taxon>
        <taxon>Agaricomycetes</taxon>
        <taxon>Agaricomycetidae</taxon>
        <taxon>Agaricales</taxon>
        <taxon>Marasmiineae</taxon>
        <taxon>Omphalotaceae</taxon>
        <taxon>Rhodocollybia</taxon>
    </lineage>
</organism>
<feature type="transmembrane region" description="Helical" evidence="1">
    <location>
        <begin position="20"/>
        <end position="38"/>
    </location>
</feature>
<dbReference type="EMBL" id="JADNRY010000025">
    <property type="protein sequence ID" value="KAF9072294.1"/>
    <property type="molecule type" value="Genomic_DNA"/>
</dbReference>
<accession>A0A9P5PZW0</accession>
<keyword evidence="1" id="KW-0472">Membrane</keyword>
<keyword evidence="1" id="KW-0812">Transmembrane</keyword>
<keyword evidence="3" id="KW-1185">Reference proteome</keyword>
<gene>
    <name evidence="2" type="ORF">BDP27DRAFT_1320691</name>
</gene>